<dbReference type="InterPro" id="IPR019826">
    <property type="entry name" value="Carboxylesterase_B_AS"/>
</dbReference>
<dbReference type="AlphaFoldDB" id="A0A6A4VW10"/>
<dbReference type="Pfam" id="PF00135">
    <property type="entry name" value="COesterase"/>
    <property type="match status" value="1"/>
</dbReference>
<evidence type="ECO:0000256" key="1">
    <source>
        <dbReference type="ARBA" id="ARBA00005964"/>
    </source>
</evidence>
<evidence type="ECO:0000256" key="5">
    <source>
        <dbReference type="RuleBase" id="RU361235"/>
    </source>
</evidence>
<dbReference type="Proteomes" id="UP000440578">
    <property type="component" value="Unassembled WGS sequence"/>
</dbReference>
<evidence type="ECO:0000256" key="2">
    <source>
        <dbReference type="ARBA" id="ARBA00022487"/>
    </source>
</evidence>
<dbReference type="InterPro" id="IPR029058">
    <property type="entry name" value="AB_hydrolase_fold"/>
</dbReference>
<dbReference type="PROSITE" id="PS00122">
    <property type="entry name" value="CARBOXYLESTERASE_B_1"/>
    <property type="match status" value="1"/>
</dbReference>
<dbReference type="Gene3D" id="3.40.50.1820">
    <property type="entry name" value="alpha/beta hydrolase"/>
    <property type="match status" value="1"/>
</dbReference>
<evidence type="ECO:0000256" key="3">
    <source>
        <dbReference type="ARBA" id="ARBA00022801"/>
    </source>
</evidence>
<gene>
    <name evidence="8" type="primary">EST6_1</name>
    <name evidence="8" type="ORF">FJT64_000503</name>
</gene>
<feature type="signal peptide" evidence="5">
    <location>
        <begin position="1"/>
        <end position="16"/>
    </location>
</feature>
<feature type="chain" id="PRO_5025709142" description="Carboxylic ester hydrolase" evidence="5">
    <location>
        <begin position="17"/>
        <end position="613"/>
    </location>
</feature>
<keyword evidence="9" id="KW-1185">Reference proteome</keyword>
<sequence length="613" mass="66957">MWCVLCAVLLASTVYGESDSLRPIVATVEGQVEGLTSTSADGNIFYSFKGLPYAQPPTGELRFQPPRRHLPWTDVLDASEHGSQCAQFDFRKNATRVGSEDCLFANVYTPWLPGKADSPRRGLPVMVYIHGGGFFFGDGDAETHGPEYLMDEDVVVVTFNYRLGVFGFLTTHDAAAPGNYGLLDQVLLLQWVQDNIAAFGGDPEQVTIFGVSAGGASVSLLVLSPLGKGLFHHAISESGAAIASFAASGKKSDLAKEFAEFLNCTTDDPAMMVDCIRKAPEEDIMDGSLTLRAFMNAFQPRVDSEAEVPFLPNDPRVLLETGEFNLVPWMSGITEEEGYAFVPLIMTNRKLTNGFLAGAPQAWAGLSQLAPPFTLDCGADMTKELAKIIEFYSSDGNFSVATIARVLSDRIFVSSTSEEIRLASAHAPVYKYIMDHRGEGRLRLTELERLPLPDLGTTHGEELLYIFGTNKRPLAEPGTPEHTMIRFMTTLWTSFARTGRPSSDVIPMPDWPIFTEVSQRHMRLNSQPEIGERLFEERVNFWQTIPINEPWRHAVQTGCETEKAAQTETGEYSEEASSSGTAGAPPTASHTATSGSDCLETGGHPCPAMELLL</sequence>
<evidence type="ECO:0000313" key="8">
    <source>
        <dbReference type="EMBL" id="KAF0297833.1"/>
    </source>
</evidence>
<keyword evidence="3 5" id="KW-0378">Hydrolase</keyword>
<organism evidence="8 9">
    <name type="scientific">Amphibalanus amphitrite</name>
    <name type="common">Striped barnacle</name>
    <name type="synonym">Balanus amphitrite</name>
    <dbReference type="NCBI Taxonomy" id="1232801"/>
    <lineage>
        <taxon>Eukaryota</taxon>
        <taxon>Metazoa</taxon>
        <taxon>Ecdysozoa</taxon>
        <taxon>Arthropoda</taxon>
        <taxon>Crustacea</taxon>
        <taxon>Multicrustacea</taxon>
        <taxon>Cirripedia</taxon>
        <taxon>Thoracica</taxon>
        <taxon>Thoracicalcarea</taxon>
        <taxon>Balanomorpha</taxon>
        <taxon>Balanoidea</taxon>
        <taxon>Balanidae</taxon>
        <taxon>Amphibalaninae</taxon>
        <taxon>Amphibalanus</taxon>
    </lineage>
</organism>
<keyword evidence="4" id="KW-0325">Glycoprotein</keyword>
<evidence type="ECO:0000313" key="9">
    <source>
        <dbReference type="Proteomes" id="UP000440578"/>
    </source>
</evidence>
<dbReference type="EC" id="3.1.1.-" evidence="5"/>
<keyword evidence="2" id="KW-0719">Serine esterase</keyword>
<dbReference type="SUPFAM" id="SSF53474">
    <property type="entry name" value="alpha/beta-Hydrolases"/>
    <property type="match status" value="1"/>
</dbReference>
<comment type="caution">
    <text evidence="8">The sequence shown here is derived from an EMBL/GenBank/DDBJ whole genome shotgun (WGS) entry which is preliminary data.</text>
</comment>
<feature type="compositionally biased region" description="Low complexity" evidence="6">
    <location>
        <begin position="567"/>
        <end position="589"/>
    </location>
</feature>
<reference evidence="8 9" key="1">
    <citation type="submission" date="2019-07" db="EMBL/GenBank/DDBJ databases">
        <title>Draft genome assembly of a fouling barnacle, Amphibalanus amphitrite (Darwin, 1854): The first reference genome for Thecostraca.</title>
        <authorList>
            <person name="Kim W."/>
        </authorList>
    </citation>
    <scope>NUCLEOTIDE SEQUENCE [LARGE SCALE GENOMIC DNA]</scope>
    <source>
        <strain evidence="8">SNU_AA5</strain>
        <tissue evidence="8">Soma without cirri and trophi</tissue>
    </source>
</reference>
<proteinExistence type="inferred from homology"/>
<keyword evidence="5" id="KW-0732">Signal</keyword>
<protein>
    <recommendedName>
        <fullName evidence="5">Carboxylic ester hydrolase</fullName>
        <ecNumber evidence="5">3.1.1.-</ecNumber>
    </recommendedName>
</protein>
<name>A0A6A4VW10_AMPAM</name>
<dbReference type="GO" id="GO:0052689">
    <property type="term" value="F:carboxylic ester hydrolase activity"/>
    <property type="evidence" value="ECO:0007669"/>
    <property type="project" value="UniProtKB-KW"/>
</dbReference>
<dbReference type="EMBL" id="VIIS01001465">
    <property type="protein sequence ID" value="KAF0297833.1"/>
    <property type="molecule type" value="Genomic_DNA"/>
</dbReference>
<accession>A0A6A4VW10</accession>
<dbReference type="PANTHER" id="PTHR11559">
    <property type="entry name" value="CARBOXYLESTERASE"/>
    <property type="match status" value="1"/>
</dbReference>
<comment type="similarity">
    <text evidence="1 5">Belongs to the type-B carboxylesterase/lipase family.</text>
</comment>
<evidence type="ECO:0000259" key="7">
    <source>
        <dbReference type="Pfam" id="PF00135"/>
    </source>
</evidence>
<evidence type="ECO:0000256" key="6">
    <source>
        <dbReference type="SAM" id="MobiDB-lite"/>
    </source>
</evidence>
<feature type="region of interest" description="Disordered" evidence="6">
    <location>
        <begin position="558"/>
        <end position="601"/>
    </location>
</feature>
<dbReference type="InterPro" id="IPR050309">
    <property type="entry name" value="Type-B_Carboxylest/Lipase"/>
</dbReference>
<dbReference type="OrthoDB" id="408631at2759"/>
<evidence type="ECO:0000256" key="4">
    <source>
        <dbReference type="ARBA" id="ARBA00023180"/>
    </source>
</evidence>
<dbReference type="InterPro" id="IPR002018">
    <property type="entry name" value="CarbesteraseB"/>
</dbReference>
<feature type="domain" description="Carboxylesterase type B" evidence="7">
    <location>
        <begin position="23"/>
        <end position="542"/>
    </location>
</feature>